<dbReference type="InterPro" id="IPR010406">
    <property type="entry name" value="DUF1003"/>
</dbReference>
<keyword evidence="2" id="KW-1133">Transmembrane helix</keyword>
<reference evidence="3 4" key="1">
    <citation type="journal article" date="2015" name="Genome Announc.">
        <title>Draft Genome Sequence of Cyanobacterium Hassallia byssoidea Strain VB512170, Isolated from Monuments in India.</title>
        <authorList>
            <person name="Singh D."/>
            <person name="Chandrababunaidu M.M."/>
            <person name="Panda A."/>
            <person name="Sen D."/>
            <person name="Bhattacharyya S."/>
            <person name="Adhikary S.P."/>
            <person name="Tripathy S."/>
        </authorList>
    </citation>
    <scope>NUCLEOTIDE SEQUENCE [LARGE SCALE GENOMIC DNA]</scope>
    <source>
        <strain evidence="3 4">VB512170</strain>
    </source>
</reference>
<dbReference type="PANTHER" id="PTHR41386">
    <property type="entry name" value="INTEGRAL MEMBRANE PROTEIN-RELATED"/>
    <property type="match status" value="1"/>
</dbReference>
<feature type="region of interest" description="Disordered" evidence="1">
    <location>
        <begin position="1"/>
        <end position="32"/>
    </location>
</feature>
<protein>
    <submittedName>
        <fullName evidence="3">DUF1003 domain-containing protein</fullName>
    </submittedName>
</protein>
<organism evidence="3 4">
    <name type="scientific">Hassallia byssoidea VB512170</name>
    <dbReference type="NCBI Taxonomy" id="1304833"/>
    <lineage>
        <taxon>Bacteria</taxon>
        <taxon>Bacillati</taxon>
        <taxon>Cyanobacteriota</taxon>
        <taxon>Cyanophyceae</taxon>
        <taxon>Nostocales</taxon>
        <taxon>Tolypothrichaceae</taxon>
        <taxon>Hassallia</taxon>
    </lineage>
</organism>
<dbReference type="PANTHER" id="PTHR41386:SF1">
    <property type="entry name" value="MEMBRANE PROTEIN"/>
    <property type="match status" value="1"/>
</dbReference>
<evidence type="ECO:0000313" key="4">
    <source>
        <dbReference type="Proteomes" id="UP000031549"/>
    </source>
</evidence>
<keyword evidence="4" id="KW-1185">Reference proteome</keyword>
<keyword evidence="2" id="KW-0812">Transmembrane</keyword>
<comment type="caution">
    <text evidence="3">The sequence shown here is derived from an EMBL/GenBank/DDBJ whole genome shotgun (WGS) entry which is preliminary data.</text>
</comment>
<dbReference type="Pfam" id="PF06210">
    <property type="entry name" value="DUF1003"/>
    <property type="match status" value="1"/>
</dbReference>
<dbReference type="AlphaFoldDB" id="A0A846HBX8"/>
<name>A0A846HBX8_9CYAN</name>
<proteinExistence type="predicted"/>
<dbReference type="EMBL" id="JTCM02000058">
    <property type="protein sequence ID" value="NEU75097.1"/>
    <property type="molecule type" value="Genomic_DNA"/>
</dbReference>
<keyword evidence="2" id="KW-0472">Membrane</keyword>
<dbReference type="Proteomes" id="UP000031549">
    <property type="component" value="Unassembled WGS sequence"/>
</dbReference>
<feature type="compositionally biased region" description="Polar residues" evidence="1">
    <location>
        <begin position="1"/>
        <end position="12"/>
    </location>
</feature>
<feature type="transmembrane region" description="Helical" evidence="2">
    <location>
        <begin position="78"/>
        <end position="98"/>
    </location>
</feature>
<dbReference type="RefSeq" id="WP_039738112.1">
    <property type="nucleotide sequence ID" value="NZ_JTCM02000058.1"/>
</dbReference>
<feature type="transmembrane region" description="Helical" evidence="2">
    <location>
        <begin position="49"/>
        <end position="66"/>
    </location>
</feature>
<evidence type="ECO:0000313" key="3">
    <source>
        <dbReference type="EMBL" id="NEU75097.1"/>
    </source>
</evidence>
<gene>
    <name evidence="3" type="ORF">PI95_021695</name>
</gene>
<evidence type="ECO:0000256" key="1">
    <source>
        <dbReference type="SAM" id="MobiDB-lite"/>
    </source>
</evidence>
<sequence>MNPTKNVLSNSVDAKANQKRSLEKTSTEKSTLGQRLADSMAAEVGSWRFLISQSAVLAGWVGLNMMPGVPHWDQSPFMMLNLVFSFASAYTAPIVLMSQNRQSDIDRKNDKLDHQVNLRAGQNIELLHEKLDNLHSEQLKELTQIVKQQQQIINELKVTLVSKSDDTKEVKMNVVPGLNVQLNGKFSKESSSNKPFTLEQAIGDNAKVVEKLTHR</sequence>
<evidence type="ECO:0000256" key="2">
    <source>
        <dbReference type="SAM" id="Phobius"/>
    </source>
</evidence>
<accession>A0A846HBX8</accession>